<feature type="binding site" evidence="11">
    <location>
        <begin position="153"/>
        <end position="160"/>
    </location>
    <ligand>
        <name>ATP</name>
        <dbReference type="ChEBI" id="CHEBI:30616"/>
    </ligand>
</feature>
<dbReference type="RefSeq" id="WP_105988223.1">
    <property type="nucleotide sequence ID" value="NZ_POST01000004.1"/>
</dbReference>
<evidence type="ECO:0000256" key="4">
    <source>
        <dbReference type="ARBA" id="ARBA00022741"/>
    </source>
</evidence>
<dbReference type="Pfam" id="PF22919">
    <property type="entry name" value="ATP-synt_VA_C"/>
    <property type="match status" value="1"/>
</dbReference>
<keyword evidence="11" id="KW-0375">Hydrogen ion transport</keyword>
<keyword evidence="5 11" id="KW-0067">ATP-binding</keyword>
<comment type="catalytic activity">
    <reaction evidence="11">
        <text>ATP + H2O + 4 H(+)(in) = ADP + phosphate + 5 H(+)(out)</text>
        <dbReference type="Rhea" id="RHEA:57720"/>
        <dbReference type="ChEBI" id="CHEBI:15377"/>
        <dbReference type="ChEBI" id="CHEBI:15378"/>
        <dbReference type="ChEBI" id="CHEBI:30616"/>
        <dbReference type="ChEBI" id="CHEBI:43474"/>
        <dbReference type="ChEBI" id="CHEBI:456216"/>
        <dbReference type="EC" id="7.1.2.2"/>
    </reaction>
</comment>
<dbReference type="InterPro" id="IPR050053">
    <property type="entry name" value="ATPase_alpha/beta_chains"/>
</dbReference>
<dbReference type="SUPFAM" id="SSF52540">
    <property type="entry name" value="P-loop containing nucleoside triphosphate hydrolases"/>
    <property type="match status" value="1"/>
</dbReference>
<evidence type="ECO:0000256" key="1">
    <source>
        <dbReference type="ARBA" id="ARBA00004370"/>
    </source>
</evidence>
<evidence type="ECO:0000256" key="5">
    <source>
        <dbReference type="ARBA" id="ARBA00022840"/>
    </source>
</evidence>
<keyword evidence="3 11" id="KW-0813">Transport</keyword>
<comment type="subcellular location">
    <subcellularLocation>
        <location evidence="11">Cell membrane</location>
        <topology evidence="11">Peripheral membrane protein</topology>
    </subcellularLocation>
    <subcellularLocation>
        <location evidence="1">Membrane</location>
    </subcellularLocation>
</comment>
<dbReference type="Gene3D" id="2.40.10.170">
    <property type="match status" value="1"/>
</dbReference>
<dbReference type="PANTHER" id="PTHR15184:SF71">
    <property type="entry name" value="ATP SYNTHASE SUBUNIT BETA, MITOCHONDRIAL"/>
    <property type="match status" value="1"/>
</dbReference>
<comment type="similarity">
    <text evidence="2 11">Belongs to the ATPase alpha/beta chains family.</text>
</comment>
<dbReference type="InterPro" id="IPR004100">
    <property type="entry name" value="ATPase_F1/V1/A1_a/bsu_N"/>
</dbReference>
<dbReference type="PROSITE" id="PS00152">
    <property type="entry name" value="ATPASE_ALPHA_BETA"/>
    <property type="match status" value="1"/>
</dbReference>
<keyword evidence="4 11" id="KW-0547">Nucleotide-binding</keyword>
<dbReference type="EMBL" id="QUAM01000004">
    <property type="protein sequence ID" value="TPR13473.1"/>
    <property type="molecule type" value="Genomic_DNA"/>
</dbReference>
<evidence type="ECO:0000259" key="12">
    <source>
        <dbReference type="SMART" id="SM00382"/>
    </source>
</evidence>
<accession>A0ABY2YRX5</accession>
<dbReference type="InterPro" id="IPR005722">
    <property type="entry name" value="ATP_synth_F1_bsu"/>
</dbReference>
<dbReference type="CDD" id="cd01133">
    <property type="entry name" value="F1-ATPase_beta_CD"/>
    <property type="match status" value="1"/>
</dbReference>
<dbReference type="EC" id="7.1.2.2" evidence="11"/>
<dbReference type="Proteomes" id="UP000767392">
    <property type="component" value="Unassembled WGS sequence"/>
</dbReference>
<organism evidence="13 14">
    <name type="scientific">Apilactobacillus timberlakei</name>
    <dbReference type="NCBI Taxonomy" id="2008380"/>
    <lineage>
        <taxon>Bacteria</taxon>
        <taxon>Bacillati</taxon>
        <taxon>Bacillota</taxon>
        <taxon>Bacilli</taxon>
        <taxon>Lactobacillales</taxon>
        <taxon>Lactobacillaceae</taxon>
        <taxon>Apilactobacillus</taxon>
    </lineage>
</organism>
<reference evidence="13 14" key="1">
    <citation type="submission" date="2018-08" db="EMBL/GenBank/DDBJ databases">
        <title>Comparative genomics of wild bee and flower associated Lactobacillus reveals potential adaptation to the bee host.</title>
        <authorList>
            <person name="Vuong H.Q."/>
            <person name="Mcfrederick Q.S."/>
        </authorList>
    </citation>
    <scope>NUCLEOTIDE SEQUENCE [LARGE SCALE GENOMIC DNA]</scope>
    <source>
        <strain evidence="13 14">HV_04</strain>
    </source>
</reference>
<keyword evidence="6 11" id="KW-1278">Translocase</keyword>
<dbReference type="Pfam" id="PF02874">
    <property type="entry name" value="ATP-synt_ab_N"/>
    <property type="match status" value="1"/>
</dbReference>
<dbReference type="SUPFAM" id="SSF47917">
    <property type="entry name" value="C-terminal domain of alpha and beta subunits of F1 ATP synthase"/>
    <property type="match status" value="1"/>
</dbReference>
<dbReference type="CDD" id="cd18110">
    <property type="entry name" value="ATP-synt_F1_beta_C"/>
    <property type="match status" value="1"/>
</dbReference>
<protein>
    <recommendedName>
        <fullName evidence="11">ATP synthase subunit beta</fullName>
        <ecNumber evidence="11">7.1.2.2</ecNumber>
    </recommendedName>
    <alternativeName>
        <fullName evidence="11">ATP synthase F1 sector subunit beta</fullName>
    </alternativeName>
    <alternativeName>
        <fullName evidence="11">F-ATPase subunit beta</fullName>
    </alternativeName>
</protein>
<dbReference type="Pfam" id="PF00006">
    <property type="entry name" value="ATP-synt_ab"/>
    <property type="match status" value="1"/>
</dbReference>
<evidence type="ECO:0000256" key="8">
    <source>
        <dbReference type="ARBA" id="ARBA00023136"/>
    </source>
</evidence>
<dbReference type="InterPro" id="IPR024034">
    <property type="entry name" value="ATPase_F1/V1_b/a_C"/>
</dbReference>
<evidence type="ECO:0000256" key="7">
    <source>
        <dbReference type="ARBA" id="ARBA00023065"/>
    </source>
</evidence>
<name>A0ABY2YRX5_9LACO</name>
<dbReference type="CDD" id="cd18115">
    <property type="entry name" value="ATP-synt_F1_beta_N"/>
    <property type="match status" value="1"/>
</dbReference>
<keyword evidence="7 11" id="KW-0406">Ion transport</keyword>
<keyword evidence="14" id="KW-1185">Reference proteome</keyword>
<gene>
    <name evidence="11 13" type="primary">atpD</name>
    <name evidence="13" type="ORF">DY048_06100</name>
</gene>
<evidence type="ECO:0000256" key="6">
    <source>
        <dbReference type="ARBA" id="ARBA00022967"/>
    </source>
</evidence>
<keyword evidence="8 11" id="KW-0472">Membrane</keyword>
<evidence type="ECO:0000256" key="11">
    <source>
        <dbReference type="HAMAP-Rule" id="MF_01347"/>
    </source>
</evidence>
<dbReference type="InterPro" id="IPR000194">
    <property type="entry name" value="ATPase_F1/V1/A1_a/bsu_nucl-bd"/>
</dbReference>
<dbReference type="HAMAP" id="MF_01347">
    <property type="entry name" value="ATP_synth_beta_bact"/>
    <property type="match status" value="1"/>
</dbReference>
<dbReference type="Gene3D" id="1.10.1140.10">
    <property type="entry name" value="Bovine Mitochondrial F1-atpase, Atp Synthase Beta Chain, Chain D, domain 3"/>
    <property type="match status" value="1"/>
</dbReference>
<dbReference type="InterPro" id="IPR020003">
    <property type="entry name" value="ATPase_a/bsu_AS"/>
</dbReference>
<dbReference type="InterPro" id="IPR027417">
    <property type="entry name" value="P-loop_NTPase"/>
</dbReference>
<evidence type="ECO:0000256" key="10">
    <source>
        <dbReference type="ARBA" id="ARBA00023310"/>
    </source>
</evidence>
<feature type="domain" description="AAA+ ATPase" evidence="12">
    <location>
        <begin position="145"/>
        <end position="330"/>
    </location>
</feature>
<keyword evidence="9 11" id="KW-0139">CF(1)</keyword>
<dbReference type="Gene3D" id="3.40.50.300">
    <property type="entry name" value="P-loop containing nucleotide triphosphate hydrolases"/>
    <property type="match status" value="1"/>
</dbReference>
<comment type="caution">
    <text evidence="13">The sequence shown here is derived from an EMBL/GenBank/DDBJ whole genome shotgun (WGS) entry which is preliminary data.</text>
</comment>
<evidence type="ECO:0000256" key="9">
    <source>
        <dbReference type="ARBA" id="ARBA00023196"/>
    </source>
</evidence>
<evidence type="ECO:0000256" key="3">
    <source>
        <dbReference type="ARBA" id="ARBA00022448"/>
    </source>
</evidence>
<dbReference type="SMART" id="SM00382">
    <property type="entry name" value="AAA"/>
    <property type="match status" value="1"/>
</dbReference>
<evidence type="ECO:0000313" key="14">
    <source>
        <dbReference type="Proteomes" id="UP000767392"/>
    </source>
</evidence>
<dbReference type="InterPro" id="IPR003593">
    <property type="entry name" value="AAA+_ATPase"/>
</dbReference>
<comment type="function">
    <text evidence="11">Produces ATP from ADP in the presence of a proton gradient across the membrane. The catalytic sites are hosted primarily by the beta subunits.</text>
</comment>
<evidence type="ECO:0000313" key="13">
    <source>
        <dbReference type="EMBL" id="TPR13473.1"/>
    </source>
</evidence>
<dbReference type="InterPro" id="IPR055190">
    <property type="entry name" value="ATP-synt_VA_C"/>
</dbReference>
<proteinExistence type="inferred from homology"/>
<dbReference type="PANTHER" id="PTHR15184">
    <property type="entry name" value="ATP SYNTHASE"/>
    <property type="match status" value="1"/>
</dbReference>
<dbReference type="NCBIfam" id="TIGR01039">
    <property type="entry name" value="atpD"/>
    <property type="match status" value="1"/>
</dbReference>
<dbReference type="InterPro" id="IPR036121">
    <property type="entry name" value="ATPase_F1/V1/A1_a/bsu_N_sf"/>
</dbReference>
<sequence>MSTGKVIQVIGPVVDVEFPTDAELPNINTALKINKGENESLITEVTLELGDGVLRTIAMDGTDGLRRGMEAENTGAPISVPVGENTLGRVFNVLGETIDGGQEFDKDAERWPIHRQAPSYDQLNPSAEILETGIKVIDLLAPYIRGGKVGLFGGAGVGKTVLIQELIHNIAQGHNGISVFTGVGERTREGNDMYFEMKESGVLDKTAMVYGQMNEPPGARMRVALTGLTIAEYFRDEVGTDVLLFIDNIFRFTQAGMEVSALLGRIPSAVGYQPTLATEMGQLQERITSTKKGAITSIQAVYVPADDYTDPAPATTFAHLDATTNLERSLTQQGIYPAVDPLASTSAALDPSIVGDEHYKVATEVQQVLQRYHELQDIISILGIDELSDEEKTIVGRARRIQFFLSQSFSVAEQFTGLPGKYVPVDQTVAGFKAILDGKYDDLPEDAFRNCGPIEDVVENAKKMKQNN</sequence>
<dbReference type="SUPFAM" id="SSF50615">
    <property type="entry name" value="N-terminal domain of alpha and beta subunits of F1 ATP synthase"/>
    <property type="match status" value="1"/>
</dbReference>
<keyword evidence="11" id="KW-1003">Cell membrane</keyword>
<keyword evidence="10 11" id="KW-0066">ATP synthesis</keyword>
<evidence type="ECO:0000256" key="2">
    <source>
        <dbReference type="ARBA" id="ARBA00008936"/>
    </source>
</evidence>